<comment type="caution">
    <text evidence="1">The sequence shown here is derived from an EMBL/GenBank/DDBJ whole genome shotgun (WGS) entry which is preliminary data.</text>
</comment>
<protein>
    <submittedName>
        <fullName evidence="1">Uncharacterized protein</fullName>
    </submittedName>
</protein>
<sequence>MDMTAQQREILEAIAAAQPVRGDAATWAVNAGLAVQAEDGDIDLTDAGRDALAARAGRKD</sequence>
<evidence type="ECO:0000313" key="2">
    <source>
        <dbReference type="Proteomes" id="UP000197904"/>
    </source>
</evidence>
<name>A0A246L2G5_9GAMM</name>
<dbReference type="Proteomes" id="UP000197904">
    <property type="component" value="Unassembled WGS sequence"/>
</dbReference>
<gene>
    <name evidence="1" type="ORF">CEE55_04320</name>
</gene>
<dbReference type="AlphaFoldDB" id="A0A246L2G5"/>
<reference evidence="1 2" key="1">
    <citation type="submission" date="2017-06" db="EMBL/GenBank/DDBJ databases">
        <authorList>
            <person name="Kim H.J."/>
            <person name="Triplett B.A."/>
        </authorList>
    </citation>
    <scope>NUCLEOTIDE SEQUENCE [LARGE SCALE GENOMIC DNA]</scope>
    <source>
        <strain evidence="1 2">S18795</strain>
    </source>
</reference>
<proteinExistence type="predicted"/>
<organism evidence="1 2">
    <name type="scientific">Stenotrophomonas pavanii</name>
    <dbReference type="NCBI Taxonomy" id="487698"/>
    <lineage>
        <taxon>Bacteria</taxon>
        <taxon>Pseudomonadati</taxon>
        <taxon>Pseudomonadota</taxon>
        <taxon>Gammaproteobacteria</taxon>
        <taxon>Lysobacterales</taxon>
        <taxon>Lysobacteraceae</taxon>
        <taxon>Stenotrophomonas</taxon>
    </lineage>
</organism>
<evidence type="ECO:0000313" key="1">
    <source>
        <dbReference type="EMBL" id="OWR34923.1"/>
    </source>
</evidence>
<accession>A0A246L2G5</accession>
<dbReference type="EMBL" id="NIXP01000018">
    <property type="protein sequence ID" value="OWR34923.1"/>
    <property type="molecule type" value="Genomic_DNA"/>
</dbReference>
<dbReference type="RefSeq" id="WP_049471378.1">
    <property type="nucleotide sequence ID" value="NZ_AP024684.1"/>
</dbReference>